<evidence type="ECO:0000313" key="3">
    <source>
        <dbReference type="EMBL" id="CAB4568552.1"/>
    </source>
</evidence>
<accession>A0A6J6CVL0</accession>
<dbReference type="PANTHER" id="PTHR45947">
    <property type="entry name" value="SULFOQUINOVOSYL TRANSFERASE SQD2"/>
    <property type="match status" value="1"/>
</dbReference>
<name>A0A6J6CVL0_9ZZZZ</name>
<dbReference type="Pfam" id="PF13692">
    <property type="entry name" value="Glyco_trans_1_4"/>
    <property type="match status" value="1"/>
</dbReference>
<dbReference type="PANTHER" id="PTHR45947:SF3">
    <property type="entry name" value="SULFOQUINOVOSYL TRANSFERASE SQD2"/>
    <property type="match status" value="1"/>
</dbReference>
<feature type="domain" description="Glycosyltransferase subfamily 4-like N-terminal" evidence="1">
    <location>
        <begin position="18"/>
        <end position="188"/>
    </location>
</feature>
<dbReference type="GO" id="GO:0016758">
    <property type="term" value="F:hexosyltransferase activity"/>
    <property type="evidence" value="ECO:0007669"/>
    <property type="project" value="TreeGrafter"/>
</dbReference>
<organism evidence="2">
    <name type="scientific">freshwater metagenome</name>
    <dbReference type="NCBI Taxonomy" id="449393"/>
    <lineage>
        <taxon>unclassified sequences</taxon>
        <taxon>metagenomes</taxon>
        <taxon>ecological metagenomes</taxon>
    </lineage>
</organism>
<reference evidence="2" key="1">
    <citation type="submission" date="2020-05" db="EMBL/GenBank/DDBJ databases">
        <authorList>
            <person name="Chiriac C."/>
            <person name="Salcher M."/>
            <person name="Ghai R."/>
            <person name="Kavagutti S V."/>
        </authorList>
    </citation>
    <scope>NUCLEOTIDE SEQUENCE</scope>
</reference>
<dbReference type="Pfam" id="PF13579">
    <property type="entry name" value="Glyco_trans_4_4"/>
    <property type="match status" value="1"/>
</dbReference>
<evidence type="ECO:0000259" key="1">
    <source>
        <dbReference type="Pfam" id="PF13579"/>
    </source>
</evidence>
<dbReference type="SUPFAM" id="SSF53756">
    <property type="entry name" value="UDP-Glycosyltransferase/glycogen phosphorylase"/>
    <property type="match status" value="1"/>
</dbReference>
<proteinExistence type="predicted"/>
<dbReference type="InterPro" id="IPR028098">
    <property type="entry name" value="Glyco_trans_4-like_N"/>
</dbReference>
<dbReference type="CDD" id="cd03794">
    <property type="entry name" value="GT4_WbuB-like"/>
    <property type="match status" value="1"/>
</dbReference>
<gene>
    <name evidence="2" type="ORF">UFOPK1603_00102</name>
    <name evidence="3" type="ORF">UFOPK1711_00358</name>
</gene>
<dbReference type="EMBL" id="CAEZTG010000005">
    <property type="protein sequence ID" value="CAB4554293.1"/>
    <property type="molecule type" value="Genomic_DNA"/>
</dbReference>
<sequence>MNLLVICPHFDPDVAPTGVVMSRIAHELIARGHRLHVVTSLPWYQHHAIDPGWEGQLVRTERTEWGCISRVHPFPTDKRNIPARALAFGGFTALATIVGTFSSVRPDAVLAMSPPLTLGMAGRMVATARRVPLIFNIQDVFPDVAIELGLLTGNRVIRGARALERVSYRMSDAVTVLSDDLAANVRAKITIGLEGERAELQAAKVRVIPNFVDTNAIRPAARENSYREDYGLIGKTVVMYAGNVGFSQSLDLVLDAARSFEKSRPDVVFVINGGGSARPDLEREAANLSNLRFIDMQPIERLPEVLAAGDLHVVPLRAGLAWSSVPSKLYSILAAGRPIVASVDAGTEVERTIERAGAGIAVPPDSPAEFRAALAELLDDRERSEAMGASGRLFVERWASPAAVAESYENLFAELIDQRRSRR</sequence>
<dbReference type="AlphaFoldDB" id="A0A6J6CVL0"/>
<evidence type="ECO:0000313" key="2">
    <source>
        <dbReference type="EMBL" id="CAB4554293.1"/>
    </source>
</evidence>
<dbReference type="EMBL" id="CAEZTR010000014">
    <property type="protein sequence ID" value="CAB4568552.1"/>
    <property type="molecule type" value="Genomic_DNA"/>
</dbReference>
<protein>
    <submittedName>
        <fullName evidence="2">Unannotated protein</fullName>
    </submittedName>
</protein>
<dbReference type="Gene3D" id="3.40.50.2000">
    <property type="entry name" value="Glycogen Phosphorylase B"/>
    <property type="match status" value="2"/>
</dbReference>
<dbReference type="InterPro" id="IPR050194">
    <property type="entry name" value="Glycosyltransferase_grp1"/>
</dbReference>